<sequence>MIENPMVLERHVIPTTQVYTVQVKAIVTATIKVTADDEEEIDGKIDYYEDSIMGNIDNFEIDSWDVIFSEDAEEEYYD</sequence>
<evidence type="ECO:0000313" key="1">
    <source>
        <dbReference type="EMBL" id="MBB6477636.1"/>
    </source>
</evidence>
<comment type="caution">
    <text evidence="1">The sequence shown here is derived from an EMBL/GenBank/DDBJ whole genome shotgun (WGS) entry which is preliminary data.</text>
</comment>
<dbReference type="GeneID" id="93485938"/>
<reference evidence="1 2" key="1">
    <citation type="submission" date="2020-08" db="EMBL/GenBank/DDBJ databases">
        <title>Genomic Encyclopedia of Type Strains, Phase IV (KMG-IV): sequencing the most valuable type-strain genomes for metagenomic binning, comparative biology and taxonomic classification.</title>
        <authorList>
            <person name="Goeker M."/>
        </authorList>
    </citation>
    <scope>NUCLEOTIDE SEQUENCE [LARGE SCALE GENOMIC DNA]</scope>
    <source>
        <strain evidence="1 2">DSM 21255</strain>
    </source>
</reference>
<gene>
    <name evidence="1" type="ORF">HNR45_000669</name>
</gene>
<keyword evidence="2" id="KW-1185">Reference proteome</keyword>
<proteinExistence type="predicted"/>
<dbReference type="EMBL" id="JACHHI010000003">
    <property type="protein sequence ID" value="MBB6477636.1"/>
    <property type="molecule type" value="Genomic_DNA"/>
</dbReference>
<evidence type="ECO:0000313" key="2">
    <source>
        <dbReference type="Proteomes" id="UP000591941"/>
    </source>
</evidence>
<dbReference type="RefSeq" id="WP_159822576.1">
    <property type="nucleotide sequence ID" value="NZ_CABWNB010000002.1"/>
</dbReference>
<protein>
    <submittedName>
        <fullName evidence="1">Uncharacterized protein</fullName>
    </submittedName>
</protein>
<accession>A0A841R1H1</accession>
<organism evidence="1 2">
    <name type="scientific">Negativicoccus succinicivorans</name>
    <dbReference type="NCBI Taxonomy" id="620903"/>
    <lineage>
        <taxon>Bacteria</taxon>
        <taxon>Bacillati</taxon>
        <taxon>Bacillota</taxon>
        <taxon>Negativicutes</taxon>
        <taxon>Veillonellales</taxon>
        <taxon>Veillonellaceae</taxon>
        <taxon>Negativicoccus</taxon>
    </lineage>
</organism>
<name>A0A841R1H1_9FIRM</name>
<dbReference type="Proteomes" id="UP000591941">
    <property type="component" value="Unassembled WGS sequence"/>
</dbReference>
<dbReference type="AlphaFoldDB" id="A0A841R1H1"/>